<dbReference type="GO" id="GO:0005829">
    <property type="term" value="C:cytosol"/>
    <property type="evidence" value="ECO:0007669"/>
    <property type="project" value="TreeGrafter"/>
</dbReference>
<dbReference type="AlphaFoldDB" id="A0A2A4X3Q6"/>
<dbReference type="Gene3D" id="3.90.950.10">
    <property type="match status" value="1"/>
</dbReference>
<comment type="catalytic activity">
    <reaction evidence="10">
        <text>ITP + H2O = IMP + diphosphate + H(+)</text>
        <dbReference type="Rhea" id="RHEA:29399"/>
        <dbReference type="ChEBI" id="CHEBI:15377"/>
        <dbReference type="ChEBI" id="CHEBI:15378"/>
        <dbReference type="ChEBI" id="CHEBI:33019"/>
        <dbReference type="ChEBI" id="CHEBI:58053"/>
        <dbReference type="ChEBI" id="CHEBI:61402"/>
        <dbReference type="EC" id="3.6.1.66"/>
    </reaction>
</comment>
<dbReference type="InterPro" id="IPR020922">
    <property type="entry name" value="dITP/XTP_pyrophosphatase"/>
</dbReference>
<comment type="similarity">
    <text evidence="1 10 11">Belongs to the HAM1 NTPase family.</text>
</comment>
<evidence type="ECO:0000313" key="13">
    <source>
        <dbReference type="Proteomes" id="UP000218775"/>
    </source>
</evidence>
<evidence type="ECO:0000256" key="8">
    <source>
        <dbReference type="ARBA" id="ARBA00051875"/>
    </source>
</evidence>
<evidence type="ECO:0000256" key="4">
    <source>
        <dbReference type="ARBA" id="ARBA00022741"/>
    </source>
</evidence>
<feature type="binding site" evidence="10">
    <location>
        <begin position="156"/>
        <end position="159"/>
    </location>
    <ligand>
        <name>substrate</name>
    </ligand>
</feature>
<dbReference type="PANTHER" id="PTHR11067:SF9">
    <property type="entry name" value="INOSINE TRIPHOSPHATE PYROPHOSPHATASE"/>
    <property type="match status" value="1"/>
</dbReference>
<sequence length="207" mass="22977">MNKKTLVLATTNMHKIREIKSILKPLFDFDYLSLMDFPQYTSPEESENTFEGNAFLKALTAAKALGLWVLADDSGLIVPALDNKPGILSSRFAGTNATDQENRQKLVHMLQDLSEENRVGCYVCSMVLASPEGVEKQVTASCEGTLLTTPRGSSGFGYDSIFVKSEYGKTFAEIDEMTKNRVSHRRKALEKMLPFLEAYSNTQLSSS</sequence>
<dbReference type="PANTHER" id="PTHR11067">
    <property type="entry name" value="INOSINE TRIPHOSPHATE PYROPHOSPHATASE/HAM1 PROTEIN"/>
    <property type="match status" value="1"/>
</dbReference>
<keyword evidence="6 10" id="KW-0460">Magnesium</keyword>
<protein>
    <recommendedName>
        <fullName evidence="10">dITP/XTP pyrophosphatase</fullName>
        <ecNumber evidence="10">3.6.1.66</ecNumber>
    </recommendedName>
    <alternativeName>
        <fullName evidence="10">Non-canonical purine NTP pyrophosphatase</fullName>
    </alternativeName>
    <alternativeName>
        <fullName evidence="10">Non-standard purine NTP pyrophosphatase</fullName>
    </alternativeName>
    <alternativeName>
        <fullName evidence="10">Nucleoside-triphosphate diphosphatase</fullName>
    </alternativeName>
    <alternativeName>
        <fullName evidence="10">Nucleoside-triphosphate pyrophosphatase</fullName>
        <shortName evidence="10">NTPase</shortName>
    </alternativeName>
</protein>
<proteinExistence type="inferred from homology"/>
<evidence type="ECO:0000313" key="12">
    <source>
        <dbReference type="EMBL" id="PCI77200.1"/>
    </source>
</evidence>
<comment type="cofactor">
    <cofactor evidence="10">
        <name>Mg(2+)</name>
        <dbReference type="ChEBI" id="CHEBI:18420"/>
    </cofactor>
    <text evidence="10">Binds 1 Mg(2+) ion per subunit.</text>
</comment>
<dbReference type="NCBIfam" id="TIGR00042">
    <property type="entry name" value="RdgB/HAM1 family non-canonical purine NTP pyrophosphatase"/>
    <property type="match status" value="1"/>
</dbReference>
<dbReference type="CDD" id="cd00515">
    <property type="entry name" value="HAM1"/>
    <property type="match status" value="1"/>
</dbReference>
<comment type="catalytic activity">
    <reaction evidence="8 10">
        <text>dITP + H2O = dIMP + diphosphate + H(+)</text>
        <dbReference type="Rhea" id="RHEA:28342"/>
        <dbReference type="ChEBI" id="CHEBI:15377"/>
        <dbReference type="ChEBI" id="CHEBI:15378"/>
        <dbReference type="ChEBI" id="CHEBI:33019"/>
        <dbReference type="ChEBI" id="CHEBI:61194"/>
        <dbReference type="ChEBI" id="CHEBI:61382"/>
        <dbReference type="EC" id="3.6.1.66"/>
    </reaction>
</comment>
<dbReference type="GO" id="GO:0017111">
    <property type="term" value="F:ribonucleoside triphosphate phosphatase activity"/>
    <property type="evidence" value="ECO:0007669"/>
    <property type="project" value="InterPro"/>
</dbReference>
<dbReference type="GO" id="GO:0000166">
    <property type="term" value="F:nucleotide binding"/>
    <property type="evidence" value="ECO:0007669"/>
    <property type="project" value="UniProtKB-KW"/>
</dbReference>
<keyword evidence="5 10" id="KW-0378">Hydrolase</keyword>
<reference evidence="13" key="1">
    <citation type="submission" date="2017-08" db="EMBL/GenBank/DDBJ databases">
        <title>A dynamic microbial community with high functional redundancy inhabits the cold, oxic subseafloor aquifer.</title>
        <authorList>
            <person name="Tully B.J."/>
            <person name="Wheat C.G."/>
            <person name="Glazer B.T."/>
            <person name="Huber J.A."/>
        </authorList>
    </citation>
    <scope>NUCLEOTIDE SEQUENCE [LARGE SCALE GENOMIC DNA]</scope>
</reference>
<dbReference type="GO" id="GO:0036222">
    <property type="term" value="F:XTP diphosphatase activity"/>
    <property type="evidence" value="ECO:0007669"/>
    <property type="project" value="UniProtKB-UniRule"/>
</dbReference>
<keyword evidence="3 10" id="KW-0479">Metal-binding</keyword>
<evidence type="ECO:0000256" key="9">
    <source>
        <dbReference type="ARBA" id="ARBA00052017"/>
    </source>
</evidence>
<evidence type="ECO:0000256" key="10">
    <source>
        <dbReference type="HAMAP-Rule" id="MF_01405"/>
    </source>
</evidence>
<evidence type="ECO:0000256" key="5">
    <source>
        <dbReference type="ARBA" id="ARBA00022801"/>
    </source>
</evidence>
<feature type="binding site" evidence="10">
    <location>
        <begin position="184"/>
        <end position="185"/>
    </location>
    <ligand>
        <name>substrate</name>
    </ligand>
</feature>
<evidence type="ECO:0000256" key="7">
    <source>
        <dbReference type="ARBA" id="ARBA00023080"/>
    </source>
</evidence>
<dbReference type="Pfam" id="PF01725">
    <property type="entry name" value="Ham1p_like"/>
    <property type="match status" value="1"/>
</dbReference>
<keyword evidence="7 10" id="KW-0546">Nucleotide metabolism</keyword>
<dbReference type="SUPFAM" id="SSF52972">
    <property type="entry name" value="ITPase-like"/>
    <property type="match status" value="1"/>
</dbReference>
<dbReference type="EMBL" id="NVUK01000019">
    <property type="protein sequence ID" value="PCI77200.1"/>
    <property type="molecule type" value="Genomic_DNA"/>
</dbReference>
<dbReference type="GO" id="GO:0009146">
    <property type="term" value="P:purine nucleoside triphosphate catabolic process"/>
    <property type="evidence" value="ECO:0007669"/>
    <property type="project" value="UniProtKB-UniRule"/>
</dbReference>
<comment type="function">
    <text evidence="10">Pyrophosphatase that catalyzes the hydrolysis of nucleoside triphosphates to their monophosphate derivatives, with a high preference for the non-canonical purine nucleotides XTP (xanthosine triphosphate), dITP (deoxyinosine triphosphate) and ITP. Seems to function as a house-cleaning enzyme that removes non-canonical purine nucleotides from the nucleotide pool, thus preventing their incorporation into DNA/RNA and avoiding chromosomal lesions.</text>
</comment>
<keyword evidence="4 10" id="KW-0547">Nucleotide-binding</keyword>
<evidence type="ECO:0000256" key="11">
    <source>
        <dbReference type="RuleBase" id="RU003781"/>
    </source>
</evidence>
<dbReference type="GO" id="GO:0009117">
    <property type="term" value="P:nucleotide metabolic process"/>
    <property type="evidence" value="ECO:0007669"/>
    <property type="project" value="UniProtKB-KW"/>
</dbReference>
<accession>A0A2A4X3Q6</accession>
<feature type="binding site" evidence="10">
    <location>
        <begin position="10"/>
        <end position="15"/>
    </location>
    <ligand>
        <name>substrate</name>
    </ligand>
</feature>
<organism evidence="12 13">
    <name type="scientific">Aerophobetes bacterium</name>
    <dbReference type="NCBI Taxonomy" id="2030807"/>
    <lineage>
        <taxon>Bacteria</taxon>
        <taxon>Candidatus Aerophobota</taxon>
    </lineage>
</organism>
<feature type="active site" description="Proton acceptor" evidence="10">
    <location>
        <position position="73"/>
    </location>
</feature>
<comment type="caution">
    <text evidence="12">The sequence shown here is derived from an EMBL/GenBank/DDBJ whole genome shotgun (WGS) entry which is preliminary data.</text>
</comment>
<evidence type="ECO:0000256" key="6">
    <source>
        <dbReference type="ARBA" id="ARBA00022842"/>
    </source>
</evidence>
<dbReference type="HAMAP" id="MF_01405">
    <property type="entry name" value="Non_canon_purine_NTPase"/>
    <property type="match status" value="1"/>
</dbReference>
<feature type="binding site" evidence="10">
    <location>
        <position position="74"/>
    </location>
    <ligand>
        <name>substrate</name>
    </ligand>
</feature>
<comment type="catalytic activity">
    <reaction evidence="9 10">
        <text>XTP + H2O = XMP + diphosphate + H(+)</text>
        <dbReference type="Rhea" id="RHEA:28610"/>
        <dbReference type="ChEBI" id="CHEBI:15377"/>
        <dbReference type="ChEBI" id="CHEBI:15378"/>
        <dbReference type="ChEBI" id="CHEBI:33019"/>
        <dbReference type="ChEBI" id="CHEBI:57464"/>
        <dbReference type="ChEBI" id="CHEBI:61314"/>
        <dbReference type="EC" id="3.6.1.66"/>
    </reaction>
</comment>
<evidence type="ECO:0000256" key="3">
    <source>
        <dbReference type="ARBA" id="ARBA00022723"/>
    </source>
</evidence>
<dbReference type="InterPro" id="IPR029001">
    <property type="entry name" value="ITPase-like_fam"/>
</dbReference>
<dbReference type="FunFam" id="3.90.950.10:FF:000001">
    <property type="entry name" value="dITP/XTP pyrophosphatase"/>
    <property type="match status" value="1"/>
</dbReference>
<feature type="binding site" evidence="10">
    <location>
        <position position="179"/>
    </location>
    <ligand>
        <name>substrate</name>
    </ligand>
</feature>
<dbReference type="GO" id="GO:0046872">
    <property type="term" value="F:metal ion binding"/>
    <property type="evidence" value="ECO:0007669"/>
    <property type="project" value="UniProtKB-KW"/>
</dbReference>
<feature type="binding site" evidence="10">
    <location>
        <position position="73"/>
    </location>
    <ligand>
        <name>Mg(2+)</name>
        <dbReference type="ChEBI" id="CHEBI:18420"/>
    </ligand>
</feature>
<comment type="subunit">
    <text evidence="2 10">Homodimer.</text>
</comment>
<dbReference type="GO" id="GO:0036220">
    <property type="term" value="F:ITP diphosphatase activity"/>
    <property type="evidence" value="ECO:0007669"/>
    <property type="project" value="UniProtKB-UniRule"/>
</dbReference>
<evidence type="ECO:0000256" key="1">
    <source>
        <dbReference type="ARBA" id="ARBA00008023"/>
    </source>
</evidence>
<gene>
    <name evidence="12" type="primary">rdgB</name>
    <name evidence="12" type="ORF">COB21_03425</name>
</gene>
<dbReference type="GO" id="GO:0035870">
    <property type="term" value="F:dITP diphosphatase activity"/>
    <property type="evidence" value="ECO:0007669"/>
    <property type="project" value="UniProtKB-UniRule"/>
</dbReference>
<name>A0A2A4X3Q6_UNCAE</name>
<evidence type="ECO:0000256" key="2">
    <source>
        <dbReference type="ARBA" id="ARBA00011738"/>
    </source>
</evidence>
<dbReference type="InterPro" id="IPR002637">
    <property type="entry name" value="RdgB/HAM1"/>
</dbReference>
<dbReference type="EC" id="3.6.1.66" evidence="10"/>
<dbReference type="Proteomes" id="UP000218775">
    <property type="component" value="Unassembled WGS sequence"/>
</dbReference>
<feature type="binding site" evidence="10">
    <location>
        <position position="44"/>
    </location>
    <ligand>
        <name>Mg(2+)</name>
        <dbReference type="ChEBI" id="CHEBI:18420"/>
    </ligand>
</feature>